<evidence type="ECO:0000313" key="4">
    <source>
        <dbReference type="Proteomes" id="UP000245207"/>
    </source>
</evidence>
<dbReference type="EMBL" id="PKPP01005692">
    <property type="protein sequence ID" value="PWA59197.1"/>
    <property type="molecule type" value="Genomic_DNA"/>
</dbReference>
<comment type="caution">
    <text evidence="3">The sequence shown here is derived from an EMBL/GenBank/DDBJ whole genome shotgun (WGS) entry which is preliminary data.</text>
</comment>
<sequence>MERGWINYQNCRWLGKRDDSDQNPFCGFSIGAVDGCIYMLGGFSKASSMKTVWKYDPVLNSWNEVNPMFVGRAYCKTGGVSRGRGGLTPLQSAEVFDPQTGLWSELPSMHF</sequence>
<keyword evidence="4" id="KW-1185">Reference proteome</keyword>
<dbReference type="AlphaFoldDB" id="A0A2U1MD93"/>
<dbReference type="OrthoDB" id="45365at2759"/>
<dbReference type="SMART" id="SM00612">
    <property type="entry name" value="Kelch"/>
    <property type="match status" value="1"/>
</dbReference>
<keyword evidence="1" id="KW-0880">Kelch repeat</keyword>
<dbReference type="InterPro" id="IPR015915">
    <property type="entry name" value="Kelch-typ_b-propeller"/>
</dbReference>
<gene>
    <name evidence="3" type="ORF">CTI12_AA277520</name>
</gene>
<keyword evidence="2" id="KW-0677">Repeat</keyword>
<dbReference type="InterPro" id="IPR006652">
    <property type="entry name" value="Kelch_1"/>
</dbReference>
<dbReference type="Gene3D" id="2.120.10.80">
    <property type="entry name" value="Kelch-type beta propeller"/>
    <property type="match status" value="1"/>
</dbReference>
<dbReference type="PANTHER" id="PTHR46344:SF27">
    <property type="entry name" value="KELCH REPEAT SUPERFAMILY PROTEIN"/>
    <property type="match status" value="1"/>
</dbReference>
<organism evidence="3 4">
    <name type="scientific">Artemisia annua</name>
    <name type="common">Sweet wormwood</name>
    <dbReference type="NCBI Taxonomy" id="35608"/>
    <lineage>
        <taxon>Eukaryota</taxon>
        <taxon>Viridiplantae</taxon>
        <taxon>Streptophyta</taxon>
        <taxon>Embryophyta</taxon>
        <taxon>Tracheophyta</taxon>
        <taxon>Spermatophyta</taxon>
        <taxon>Magnoliopsida</taxon>
        <taxon>eudicotyledons</taxon>
        <taxon>Gunneridae</taxon>
        <taxon>Pentapetalae</taxon>
        <taxon>asterids</taxon>
        <taxon>campanulids</taxon>
        <taxon>Asterales</taxon>
        <taxon>Asteraceae</taxon>
        <taxon>Asteroideae</taxon>
        <taxon>Anthemideae</taxon>
        <taxon>Artemisiinae</taxon>
        <taxon>Artemisia</taxon>
    </lineage>
</organism>
<dbReference type="Pfam" id="PF01344">
    <property type="entry name" value="Kelch_1"/>
    <property type="match status" value="2"/>
</dbReference>
<dbReference type="STRING" id="35608.A0A2U1MD93"/>
<dbReference type="PANTHER" id="PTHR46344">
    <property type="entry name" value="OS02G0202900 PROTEIN"/>
    <property type="match status" value="1"/>
</dbReference>
<dbReference type="Proteomes" id="UP000245207">
    <property type="component" value="Unassembled WGS sequence"/>
</dbReference>
<evidence type="ECO:0000313" key="3">
    <source>
        <dbReference type="EMBL" id="PWA59197.1"/>
    </source>
</evidence>
<dbReference type="SUPFAM" id="SSF117281">
    <property type="entry name" value="Kelch motif"/>
    <property type="match status" value="1"/>
</dbReference>
<reference evidence="3 4" key="1">
    <citation type="journal article" date="2018" name="Mol. Plant">
        <title>The genome of Artemisia annua provides insight into the evolution of Asteraceae family and artemisinin biosynthesis.</title>
        <authorList>
            <person name="Shen Q."/>
            <person name="Zhang L."/>
            <person name="Liao Z."/>
            <person name="Wang S."/>
            <person name="Yan T."/>
            <person name="Shi P."/>
            <person name="Liu M."/>
            <person name="Fu X."/>
            <person name="Pan Q."/>
            <person name="Wang Y."/>
            <person name="Lv Z."/>
            <person name="Lu X."/>
            <person name="Zhang F."/>
            <person name="Jiang W."/>
            <person name="Ma Y."/>
            <person name="Chen M."/>
            <person name="Hao X."/>
            <person name="Li L."/>
            <person name="Tang Y."/>
            <person name="Lv G."/>
            <person name="Zhou Y."/>
            <person name="Sun X."/>
            <person name="Brodelius P.E."/>
            <person name="Rose J.K.C."/>
            <person name="Tang K."/>
        </authorList>
    </citation>
    <scope>NUCLEOTIDE SEQUENCE [LARGE SCALE GENOMIC DNA]</scope>
    <source>
        <strain evidence="4">cv. Huhao1</strain>
        <tissue evidence="3">Leaf</tissue>
    </source>
</reference>
<name>A0A2U1MD93_ARTAN</name>
<evidence type="ECO:0000256" key="1">
    <source>
        <dbReference type="ARBA" id="ARBA00022441"/>
    </source>
</evidence>
<evidence type="ECO:0000256" key="2">
    <source>
        <dbReference type="ARBA" id="ARBA00022737"/>
    </source>
</evidence>
<protein>
    <submittedName>
        <fullName evidence="3">F-box/kelch-repeat protein</fullName>
    </submittedName>
</protein>
<accession>A0A2U1MD93</accession>
<proteinExistence type="predicted"/>